<sequence length="118" mass="13570">MGRSDDRLSDRKLVDWLVEERCLARIWPTRVYRWKILECPHNYLIRPLDAGEFHLALLLKSAFHPDWIGLDWTAVSTSPELVSLTHPTGGRAACDLDTLTMSNMQSSLFVEARLCENE</sequence>
<gene>
    <name evidence="1" type="ORF">PXEA_LOCUS9131</name>
</gene>
<proteinExistence type="predicted"/>
<reference evidence="1" key="1">
    <citation type="submission" date="2018-11" db="EMBL/GenBank/DDBJ databases">
        <authorList>
            <consortium name="Pathogen Informatics"/>
        </authorList>
    </citation>
    <scope>NUCLEOTIDE SEQUENCE</scope>
</reference>
<evidence type="ECO:0000313" key="1">
    <source>
        <dbReference type="EMBL" id="VEL15691.1"/>
    </source>
</evidence>
<dbReference type="AlphaFoldDB" id="A0A448WMQ9"/>
<evidence type="ECO:0000313" key="2">
    <source>
        <dbReference type="Proteomes" id="UP000784294"/>
    </source>
</evidence>
<organism evidence="1 2">
    <name type="scientific">Protopolystoma xenopodis</name>
    <dbReference type="NCBI Taxonomy" id="117903"/>
    <lineage>
        <taxon>Eukaryota</taxon>
        <taxon>Metazoa</taxon>
        <taxon>Spiralia</taxon>
        <taxon>Lophotrochozoa</taxon>
        <taxon>Platyhelminthes</taxon>
        <taxon>Monogenea</taxon>
        <taxon>Polyopisthocotylea</taxon>
        <taxon>Polystomatidea</taxon>
        <taxon>Polystomatidae</taxon>
        <taxon>Protopolystoma</taxon>
    </lineage>
</organism>
<protein>
    <submittedName>
        <fullName evidence="1">Uncharacterized protein</fullName>
    </submittedName>
</protein>
<name>A0A448WMQ9_9PLAT</name>
<comment type="caution">
    <text evidence="1">The sequence shown here is derived from an EMBL/GenBank/DDBJ whole genome shotgun (WGS) entry which is preliminary data.</text>
</comment>
<dbReference type="EMBL" id="CAAALY010025503">
    <property type="protein sequence ID" value="VEL15691.1"/>
    <property type="molecule type" value="Genomic_DNA"/>
</dbReference>
<accession>A0A448WMQ9</accession>
<dbReference type="Proteomes" id="UP000784294">
    <property type="component" value="Unassembled WGS sequence"/>
</dbReference>
<keyword evidence="2" id="KW-1185">Reference proteome</keyword>